<feature type="compositionally biased region" description="Basic and acidic residues" evidence="1">
    <location>
        <begin position="193"/>
        <end position="211"/>
    </location>
</feature>
<dbReference type="InterPro" id="IPR006311">
    <property type="entry name" value="TAT_signal"/>
</dbReference>
<dbReference type="InterPro" id="IPR008557">
    <property type="entry name" value="PhoX"/>
</dbReference>
<dbReference type="PANTHER" id="PTHR35399">
    <property type="entry name" value="SLR8030 PROTEIN"/>
    <property type="match status" value="1"/>
</dbReference>
<evidence type="ECO:0000256" key="1">
    <source>
        <dbReference type="SAM" id="MobiDB-lite"/>
    </source>
</evidence>
<evidence type="ECO:0000313" key="2">
    <source>
        <dbReference type="EMBL" id="MBI9116069.1"/>
    </source>
</evidence>
<dbReference type="PANTHER" id="PTHR35399:SF2">
    <property type="entry name" value="DUF839 DOMAIN-CONTAINING PROTEIN"/>
    <property type="match status" value="1"/>
</dbReference>
<reference evidence="2" key="1">
    <citation type="submission" date="2020-12" db="EMBL/GenBank/DDBJ databases">
        <title>Sanguibacter suaedae sp. nov., isolated from Suaeda aralocaspica.</title>
        <authorList>
            <person name="Ma Q."/>
        </authorList>
    </citation>
    <scope>NUCLEOTIDE SEQUENCE</scope>
    <source>
        <strain evidence="2">YZGR15</strain>
    </source>
</reference>
<dbReference type="SUPFAM" id="SSF63829">
    <property type="entry name" value="Calcium-dependent phosphotriesterase"/>
    <property type="match status" value="1"/>
</dbReference>
<dbReference type="Proteomes" id="UP000602087">
    <property type="component" value="Unassembled WGS sequence"/>
</dbReference>
<accession>A0A934MEW7</accession>
<feature type="region of interest" description="Disordered" evidence="1">
    <location>
        <begin position="190"/>
        <end position="216"/>
    </location>
</feature>
<evidence type="ECO:0000313" key="3">
    <source>
        <dbReference type="Proteomes" id="UP000602087"/>
    </source>
</evidence>
<keyword evidence="3" id="KW-1185">Reference proteome</keyword>
<organism evidence="2 3">
    <name type="scientific">Sanguibacter suaedae</name>
    <dbReference type="NCBI Taxonomy" id="2795737"/>
    <lineage>
        <taxon>Bacteria</taxon>
        <taxon>Bacillati</taxon>
        <taxon>Actinomycetota</taxon>
        <taxon>Actinomycetes</taxon>
        <taxon>Micrococcales</taxon>
        <taxon>Sanguibacteraceae</taxon>
        <taxon>Sanguibacter</taxon>
    </lineage>
</organism>
<dbReference type="AlphaFoldDB" id="A0A934MEW7"/>
<dbReference type="EMBL" id="JAEINH010000015">
    <property type="protein sequence ID" value="MBI9116069.1"/>
    <property type="molecule type" value="Genomic_DNA"/>
</dbReference>
<comment type="caution">
    <text evidence="2">The sequence shown here is derived from an EMBL/GenBank/DDBJ whole genome shotgun (WGS) entry which is preliminary data.</text>
</comment>
<gene>
    <name evidence="2" type="ORF">JAV76_13705</name>
</gene>
<protein>
    <submittedName>
        <fullName evidence="2">PhoX family phosphatase</fullName>
    </submittedName>
</protein>
<proteinExistence type="predicted"/>
<name>A0A934MEW7_9MICO</name>
<dbReference type="Pfam" id="PF05787">
    <property type="entry name" value="PhoX"/>
    <property type="match status" value="1"/>
</dbReference>
<dbReference type="PROSITE" id="PS51318">
    <property type="entry name" value="TAT"/>
    <property type="match status" value="1"/>
</dbReference>
<sequence length="740" mass="78074">MTMTPACAPAAPLDPSGLADGGRSLLPMVGHTQGKRSPVTCHLKCADACFHPVPNTSPNEYFRDVASRALSRRAVLGGAGAGALALVVGAALPPSSAAAEPLATSGKGGGSRAGLAFGAIAPQPATQDAFTVPDGYAWSPVIRWGDPILPGGRALDLADQTEAQQLLQFGYNNDYLDLMPLDDCKGRGFYNGRRQEFSRKRGKGRGKDTGKPRSSSRKALLVANHEYVNPSIMFSPTEDPAVLSEQRRVAMAAQGMAVVELRRKRAGQPWTYQVSSDYNRRIHTGTAFDVSGPAAGSPLLRTVADPSGTTILGTLGNCAGGTTPWGTVLSGEENFNGYFRTAGTSAGDARYGLRDSATSGGWEHEDPRFDARNPGYENEPNRFGWIVELDPYEPDAAPVKHTALGRFKHEGANVCLSADARAVAYMGDDERFDYLYKFVSTQRMLPGGSKKDRAHNKQLLSSGSLYVARFSGTSPAEEIDGTGTLPSDGAFDGTGEWVPLTIDGVSQVPGFADDEVVVLARLAADAVGATKMDRCEDVEPSPTTGRVYVACTNNTNRGKTGQEGATEVNPRLANRDGHVVEIAEDGGDAASTTFRWSLLLVCGDPSRNVSTYFAGFPADRVSPISCPDNVAFDDSGNLWISTDGQPGTIGLADGLFKVPLEGAERGHVQQFLAVPVDAETCGPVIHQDDQMVFVAVQHPGEDGTVAAPTSTFPDYVPAGATAPAGAVAGPRPSVVQVWRA</sequence>